<feature type="compositionally biased region" description="Polar residues" evidence="1">
    <location>
        <begin position="1"/>
        <end position="23"/>
    </location>
</feature>
<sequence length="67" mass="7508">MTENELSSYLTESQLSSPRTPASPTEVDKAIQSVLAEQPATKKWHAAIRRLRAMLFGVRKKSPTTKH</sequence>
<gene>
    <name evidence="2" type="ORF">AC578_5133</name>
</gene>
<dbReference type="AlphaFoldDB" id="A0A139HME2"/>
<comment type="caution">
    <text evidence="2">The sequence shown here is derived from an EMBL/GenBank/DDBJ whole genome shotgun (WGS) entry which is preliminary data.</text>
</comment>
<organism evidence="2 3">
    <name type="scientific">Pseudocercospora eumusae</name>
    <dbReference type="NCBI Taxonomy" id="321146"/>
    <lineage>
        <taxon>Eukaryota</taxon>
        <taxon>Fungi</taxon>
        <taxon>Dikarya</taxon>
        <taxon>Ascomycota</taxon>
        <taxon>Pezizomycotina</taxon>
        <taxon>Dothideomycetes</taxon>
        <taxon>Dothideomycetidae</taxon>
        <taxon>Mycosphaerellales</taxon>
        <taxon>Mycosphaerellaceae</taxon>
        <taxon>Pseudocercospora</taxon>
    </lineage>
</organism>
<name>A0A139HME2_9PEZI</name>
<evidence type="ECO:0000313" key="3">
    <source>
        <dbReference type="Proteomes" id="UP000070133"/>
    </source>
</evidence>
<reference evidence="2 3" key="1">
    <citation type="submission" date="2015-07" db="EMBL/GenBank/DDBJ databases">
        <title>Comparative genomics of the Sigatoka disease complex on banana suggests a link between parallel evolutionary changes in Pseudocercospora fijiensis and Pseudocercospora eumusae and increased virulence on the banana host.</title>
        <authorList>
            <person name="Chang T.-C."/>
            <person name="Salvucci A."/>
            <person name="Crous P.W."/>
            <person name="Stergiopoulos I."/>
        </authorList>
    </citation>
    <scope>NUCLEOTIDE SEQUENCE [LARGE SCALE GENOMIC DNA]</scope>
    <source>
        <strain evidence="2 3">CBS 114824</strain>
    </source>
</reference>
<keyword evidence="3" id="KW-1185">Reference proteome</keyword>
<dbReference type="EMBL" id="LFZN01000028">
    <property type="protein sequence ID" value="KXT03644.1"/>
    <property type="molecule type" value="Genomic_DNA"/>
</dbReference>
<feature type="region of interest" description="Disordered" evidence="1">
    <location>
        <begin position="1"/>
        <end position="27"/>
    </location>
</feature>
<proteinExistence type="predicted"/>
<evidence type="ECO:0000313" key="2">
    <source>
        <dbReference type="EMBL" id="KXT03644.1"/>
    </source>
</evidence>
<dbReference type="Proteomes" id="UP000070133">
    <property type="component" value="Unassembled WGS sequence"/>
</dbReference>
<accession>A0A139HME2</accession>
<dbReference type="OrthoDB" id="2561043at2759"/>
<evidence type="ECO:0000256" key="1">
    <source>
        <dbReference type="SAM" id="MobiDB-lite"/>
    </source>
</evidence>
<protein>
    <submittedName>
        <fullName evidence="2">Uncharacterized protein</fullName>
    </submittedName>
</protein>